<reference evidence="1" key="1">
    <citation type="submission" date="2020-05" db="EMBL/GenBank/DDBJ databases">
        <authorList>
            <person name="Chiriac C."/>
            <person name="Salcher M."/>
            <person name="Ghai R."/>
            <person name="Kavagutti S V."/>
        </authorList>
    </citation>
    <scope>NUCLEOTIDE SEQUENCE</scope>
</reference>
<protein>
    <submittedName>
        <fullName evidence="1">Unannotated protein</fullName>
    </submittedName>
</protein>
<proteinExistence type="predicted"/>
<dbReference type="EMBL" id="CAEZXM010000011">
    <property type="protein sequence ID" value="CAB4679710.1"/>
    <property type="molecule type" value="Genomic_DNA"/>
</dbReference>
<accession>A0A6J6MZF6</accession>
<dbReference type="AlphaFoldDB" id="A0A6J6MZF6"/>
<sequence>MTLVDIDPGHQVGCEVDDLLELLGLELFFGLDAGEQVCQPATGTAQVPDVHHWRSKLDVAHALAAHLATRDFDTTALANDALKAHPLVLTAVALPVACWSEDLLAEESVLFRTQRAVVDRFGFLHLTVGPLFDLVGSCQTDLQLVKHVYVKHRSLASSRVVSF</sequence>
<name>A0A6J6MZF6_9ZZZZ</name>
<organism evidence="1">
    <name type="scientific">freshwater metagenome</name>
    <dbReference type="NCBI Taxonomy" id="449393"/>
    <lineage>
        <taxon>unclassified sequences</taxon>
        <taxon>metagenomes</taxon>
        <taxon>ecological metagenomes</taxon>
    </lineage>
</organism>
<evidence type="ECO:0000313" key="1">
    <source>
        <dbReference type="EMBL" id="CAB4679710.1"/>
    </source>
</evidence>
<gene>
    <name evidence="1" type="ORF">UFOPK2366_00116</name>
</gene>